<dbReference type="EMBL" id="WRPA01000005">
    <property type="protein sequence ID" value="MXR68429.1"/>
    <property type="molecule type" value="Genomic_DNA"/>
</dbReference>
<organism evidence="1 2">
    <name type="scientific">Shewanella insulae</name>
    <dbReference type="NCBI Taxonomy" id="2681496"/>
    <lineage>
        <taxon>Bacteria</taxon>
        <taxon>Pseudomonadati</taxon>
        <taxon>Pseudomonadota</taxon>
        <taxon>Gammaproteobacteria</taxon>
        <taxon>Alteromonadales</taxon>
        <taxon>Shewanellaceae</taxon>
        <taxon>Shewanella</taxon>
    </lineage>
</organism>
<reference evidence="1 2" key="1">
    <citation type="submission" date="2019-12" db="EMBL/GenBank/DDBJ databases">
        <title>Shewanella insulae sp. nov., isolated from a tidal flat.</title>
        <authorList>
            <person name="Yoon J.-H."/>
        </authorList>
    </citation>
    <scope>NUCLEOTIDE SEQUENCE [LARGE SCALE GENOMIC DNA]</scope>
    <source>
        <strain evidence="1 2">JBTF-M18</strain>
    </source>
</reference>
<dbReference type="AlphaFoldDB" id="A0A6L7HVP9"/>
<keyword evidence="2" id="KW-1185">Reference proteome</keyword>
<dbReference type="Proteomes" id="UP000474778">
    <property type="component" value="Unassembled WGS sequence"/>
</dbReference>
<name>A0A6L7HVP9_9GAMM</name>
<gene>
    <name evidence="1" type="ORF">GNT65_07045</name>
</gene>
<dbReference type="RefSeq" id="WP_160794726.1">
    <property type="nucleotide sequence ID" value="NZ_WRPA01000005.1"/>
</dbReference>
<proteinExistence type="predicted"/>
<protein>
    <submittedName>
        <fullName evidence="1">Uncharacterized protein</fullName>
    </submittedName>
</protein>
<evidence type="ECO:0000313" key="2">
    <source>
        <dbReference type="Proteomes" id="UP000474778"/>
    </source>
</evidence>
<evidence type="ECO:0000313" key="1">
    <source>
        <dbReference type="EMBL" id="MXR68429.1"/>
    </source>
</evidence>
<comment type="caution">
    <text evidence="1">The sequence shown here is derived from an EMBL/GenBank/DDBJ whole genome shotgun (WGS) entry which is preliminary data.</text>
</comment>
<sequence>MDDRAFTKLLEFLNRVPSIQGAIGHGSEDDGRWWVKFEVDITSPIAWQTVQEFGHVLNYLSLDERLPTSFHPVSPPPYMNGGPDEFLSWVIECHDQEFKPGTCAKWLEGRLPNPVEDLDQWNME</sequence>
<accession>A0A6L7HVP9</accession>